<dbReference type="GO" id="GO:0016887">
    <property type="term" value="F:ATP hydrolysis activity"/>
    <property type="evidence" value="ECO:0007669"/>
    <property type="project" value="InterPro"/>
</dbReference>
<evidence type="ECO:0000259" key="8">
    <source>
        <dbReference type="Pfam" id="PF06470"/>
    </source>
</evidence>
<comment type="subcellular location">
    <subcellularLocation>
        <location evidence="6">Cytoplasm</location>
    </subcellularLocation>
</comment>
<dbReference type="Gene3D" id="1.20.1060.20">
    <property type="match status" value="1"/>
</dbReference>
<protein>
    <recommendedName>
        <fullName evidence="6">Chromosome partition protein Smc</fullName>
    </recommendedName>
</protein>
<reference evidence="9 10" key="1">
    <citation type="submission" date="2019-02" db="EMBL/GenBank/DDBJ databases">
        <title>Pedobacter sp. nov., a novel speices isolated from soil of pinguins habitat in Antarcitica.</title>
        <authorList>
            <person name="He R.-H."/>
        </authorList>
    </citation>
    <scope>NUCLEOTIDE SEQUENCE [LARGE SCALE GENOMIC DNA]</scope>
    <source>
        <strain evidence="9 10">E01020</strain>
    </source>
</reference>
<evidence type="ECO:0000256" key="1">
    <source>
        <dbReference type="ARBA" id="ARBA00022490"/>
    </source>
</evidence>
<dbReference type="EMBL" id="SJCY01000004">
    <property type="protein sequence ID" value="TDG36335.1"/>
    <property type="molecule type" value="Genomic_DNA"/>
</dbReference>
<dbReference type="Proteomes" id="UP000295668">
    <property type="component" value="Unassembled WGS sequence"/>
</dbReference>
<feature type="coiled-coil region" evidence="6">
    <location>
        <begin position="444"/>
        <end position="489"/>
    </location>
</feature>
<evidence type="ECO:0000256" key="5">
    <source>
        <dbReference type="ARBA" id="ARBA00023125"/>
    </source>
</evidence>
<dbReference type="InterPro" id="IPR011890">
    <property type="entry name" value="SMC_prok"/>
</dbReference>
<dbReference type="GO" id="GO:0005737">
    <property type="term" value="C:cytoplasm"/>
    <property type="evidence" value="ECO:0007669"/>
    <property type="project" value="UniProtKB-SubCell"/>
</dbReference>
<dbReference type="InterPro" id="IPR010935">
    <property type="entry name" value="SMC_hinge"/>
</dbReference>
<feature type="coiled-coil region" evidence="6">
    <location>
        <begin position="297"/>
        <end position="387"/>
    </location>
</feature>
<comment type="domain">
    <text evidence="6">Contains large globular domains required for ATP hydrolysis at each terminus and a third globular domain forming a flexible hinge near the middle of the molecule. These domains are separated by coiled-coil structures.</text>
</comment>
<proteinExistence type="inferred from homology"/>
<feature type="domain" description="RecF/RecN/SMC N-terminal" evidence="7">
    <location>
        <begin position="3"/>
        <end position="1192"/>
    </location>
</feature>
<feature type="binding site" evidence="6">
    <location>
        <begin position="32"/>
        <end position="39"/>
    </location>
    <ligand>
        <name>ATP</name>
        <dbReference type="ChEBI" id="CHEBI:30616"/>
    </ligand>
</feature>
<dbReference type="RefSeq" id="WP_133262065.1">
    <property type="nucleotide sequence ID" value="NZ_SJCY01000004.1"/>
</dbReference>
<dbReference type="InterPro" id="IPR003395">
    <property type="entry name" value="RecF/RecN/SMC_N"/>
</dbReference>
<comment type="subunit">
    <text evidence="6">Homodimer.</text>
</comment>
<dbReference type="GO" id="GO:0007062">
    <property type="term" value="P:sister chromatid cohesion"/>
    <property type="evidence" value="ECO:0007669"/>
    <property type="project" value="InterPro"/>
</dbReference>
<organism evidence="9 10">
    <name type="scientific">Pedobacter changchengzhani</name>
    <dbReference type="NCBI Taxonomy" id="2529274"/>
    <lineage>
        <taxon>Bacteria</taxon>
        <taxon>Pseudomonadati</taxon>
        <taxon>Bacteroidota</taxon>
        <taxon>Sphingobacteriia</taxon>
        <taxon>Sphingobacteriales</taxon>
        <taxon>Sphingobacteriaceae</taxon>
        <taxon>Pedobacter</taxon>
    </lineage>
</organism>
<dbReference type="AlphaFoldDB" id="A0A4R5MM41"/>
<dbReference type="GO" id="GO:0005694">
    <property type="term" value="C:chromosome"/>
    <property type="evidence" value="ECO:0007669"/>
    <property type="project" value="InterPro"/>
</dbReference>
<evidence type="ECO:0000256" key="6">
    <source>
        <dbReference type="HAMAP-Rule" id="MF_01894"/>
    </source>
</evidence>
<keyword evidence="3 6" id="KW-0067">ATP-binding</keyword>
<dbReference type="GO" id="GO:0007059">
    <property type="term" value="P:chromosome segregation"/>
    <property type="evidence" value="ECO:0007669"/>
    <property type="project" value="UniProtKB-UniRule"/>
</dbReference>
<evidence type="ECO:0000313" key="9">
    <source>
        <dbReference type="EMBL" id="TDG36335.1"/>
    </source>
</evidence>
<dbReference type="SUPFAM" id="SSF75553">
    <property type="entry name" value="Smc hinge domain"/>
    <property type="match status" value="1"/>
</dbReference>
<dbReference type="PIRSF" id="PIRSF005719">
    <property type="entry name" value="SMC"/>
    <property type="match status" value="1"/>
</dbReference>
<keyword evidence="5 6" id="KW-0238">DNA-binding</keyword>
<feature type="domain" description="SMC hinge" evidence="8">
    <location>
        <begin position="526"/>
        <end position="622"/>
    </location>
</feature>
<evidence type="ECO:0000313" key="10">
    <source>
        <dbReference type="Proteomes" id="UP000295668"/>
    </source>
</evidence>
<evidence type="ECO:0000256" key="4">
    <source>
        <dbReference type="ARBA" id="ARBA00023054"/>
    </source>
</evidence>
<gene>
    <name evidence="6 9" type="primary">smc</name>
    <name evidence="9" type="ORF">EZJ43_07360</name>
</gene>
<sequence>MQLTRLEIKGFKSFGDKVIINFNEGVTGIVGPNGCGKSNVIDAMRWVLGEQSTKALRSEKMENIIFNGTKNRKQSQLAEVSLSFDNTKNILPTAYSQITVTRKLYRNGDSEYRLNDVQCRLKDITDLFLDTGIGSDSYSIIELKMVDEIISNKEHSRRSLFEEASGISKYKLRKKQTFSKLKDTEADLERVEDLLFEIEKNLKTLENQAKKAERYYKIKEQYRDLSVQLATHRIGFFRTDLNALESQEQNEQINRTTLSSKIDLQEADLQKIKLGSIHQEKNLSVQQKATNELVAKIRAYESEKKVKNEQMRFLQEKENRLSGELEKDKNQVNHVKYNIKRLNEEVVIETEIFGRIESDLNLLKTTLENLREQQQIEKNRLDNFVKSTNDFQNQVYQAQKDIDILNIQKDALVQETSRNVDDTDTKTSELKAFDHALAELDLSIAEKQSKIKHFKEAEEILKEKLTEAEQNLSSNKEKLTAENRKKDAKQNEYNLTKSLVDSLEGFPESIRFLKKNNAFAKSALLLSDILFCKEDYRIAIENYLEPVMNHYVVEKYSDAVLAINLLTDASRGRANFFILENIPDKNVSIGVYEGLIAALSVIEVDKKYQVLCNLLLQNVYIAVAEQENIFKENPKEGLTVLAQNGKYAQTKFTLAGGSIGLFEGKRIGRAKNLENLIKEIKQSDLLVNQYNLAISTATESIFNLKESSKIDQINTFQQELNRLSNEHISVQTRRDQYQDFITTSENRKSDIAQRIASIEKSLSEKLPTLIELQKKQQDDHLNLQEQQQNYQELAEDVNENAGKYNQDNIRFHQQQNKLAGLEKDLDYRFVQEEALNKRIEQNDKELQEALNQITATLQHTDLSDDTLLEMYQQREEMEKALAEAEKEYFEAKGSINDMESNLMLIRKNREDTDFIITELKDKKNTLKIDLNSLKERLAVEFNIDINDLLEVENENKVEAETETEVKVETETEVESEAEVEAGVESEFELRQKVEKLKRNLDEFGAINSMAMEAFKEMEERYVFIQNQKKDLNAAKTDLLQTIKEIDDTAKDKFMQAFTQAREHFIVVFRSLFNEEDSCDLILSDVNNPLEADIDIIARPKGKRPLSINQLSGGEKTLTATALLFSLYLLKPAPFCIFDEVDAPLDDTNIDKFNNIIRKFSDQSQFIIVSHNKRTIASTDIIYGVTMVEQGVSRVVAVDMREVAA</sequence>
<dbReference type="GO" id="GO:0006260">
    <property type="term" value="P:DNA replication"/>
    <property type="evidence" value="ECO:0007669"/>
    <property type="project" value="UniProtKB-UniRule"/>
</dbReference>
<feature type="coiled-coil region" evidence="6">
    <location>
        <begin position="832"/>
        <end position="936"/>
    </location>
</feature>
<keyword evidence="2 6" id="KW-0547">Nucleotide-binding</keyword>
<dbReference type="InterPro" id="IPR027417">
    <property type="entry name" value="P-loop_NTPase"/>
</dbReference>
<comment type="caution">
    <text evidence="9">The sequence shown here is derived from an EMBL/GenBank/DDBJ whole genome shotgun (WGS) entry which is preliminary data.</text>
</comment>
<dbReference type="OrthoDB" id="9808768at2"/>
<dbReference type="InterPro" id="IPR036277">
    <property type="entry name" value="SMC_hinge_sf"/>
</dbReference>
<comment type="similarity">
    <text evidence="6">Belongs to the SMC family.</text>
</comment>
<feature type="coiled-coil region" evidence="6">
    <location>
        <begin position="174"/>
        <end position="222"/>
    </location>
</feature>
<dbReference type="GO" id="GO:0003677">
    <property type="term" value="F:DNA binding"/>
    <property type="evidence" value="ECO:0007669"/>
    <property type="project" value="UniProtKB-UniRule"/>
</dbReference>
<evidence type="ECO:0000256" key="2">
    <source>
        <dbReference type="ARBA" id="ARBA00022741"/>
    </source>
</evidence>
<evidence type="ECO:0000259" key="7">
    <source>
        <dbReference type="Pfam" id="PF02463"/>
    </source>
</evidence>
<keyword evidence="1 6" id="KW-0963">Cytoplasm</keyword>
<accession>A0A4R5MM41</accession>
<dbReference type="Gene3D" id="3.40.50.300">
    <property type="entry name" value="P-loop containing nucleotide triphosphate hydrolases"/>
    <property type="match status" value="2"/>
</dbReference>
<dbReference type="Pfam" id="PF06470">
    <property type="entry name" value="SMC_hinge"/>
    <property type="match status" value="1"/>
</dbReference>
<dbReference type="Gene3D" id="3.30.70.1620">
    <property type="match status" value="1"/>
</dbReference>
<feature type="coiled-coil region" evidence="6">
    <location>
        <begin position="1014"/>
        <end position="1044"/>
    </location>
</feature>
<dbReference type="GO" id="GO:0030261">
    <property type="term" value="P:chromosome condensation"/>
    <property type="evidence" value="ECO:0007669"/>
    <property type="project" value="InterPro"/>
</dbReference>
<dbReference type="HAMAP" id="MF_01894">
    <property type="entry name" value="Smc_prok"/>
    <property type="match status" value="1"/>
</dbReference>
<dbReference type="GO" id="GO:0005524">
    <property type="term" value="F:ATP binding"/>
    <property type="evidence" value="ECO:0007669"/>
    <property type="project" value="UniProtKB-UniRule"/>
</dbReference>
<keyword evidence="10" id="KW-1185">Reference proteome</keyword>
<evidence type="ECO:0000256" key="3">
    <source>
        <dbReference type="ARBA" id="ARBA00022840"/>
    </source>
</evidence>
<name>A0A4R5MM41_9SPHI</name>
<dbReference type="PANTHER" id="PTHR43977">
    <property type="entry name" value="STRUCTURAL MAINTENANCE OF CHROMOSOMES PROTEIN 3"/>
    <property type="match status" value="1"/>
</dbReference>
<dbReference type="SUPFAM" id="SSF52540">
    <property type="entry name" value="P-loop containing nucleoside triphosphate hydrolases"/>
    <property type="match status" value="1"/>
</dbReference>
<dbReference type="Pfam" id="PF02463">
    <property type="entry name" value="SMC_N"/>
    <property type="match status" value="1"/>
</dbReference>
<dbReference type="NCBIfam" id="TIGR02168">
    <property type="entry name" value="SMC_prok_B"/>
    <property type="match status" value="1"/>
</dbReference>
<dbReference type="InterPro" id="IPR024704">
    <property type="entry name" value="SMC"/>
</dbReference>
<comment type="function">
    <text evidence="6">Required for chromosome condensation and partitioning.</text>
</comment>
<keyword evidence="4 6" id="KW-0175">Coiled coil</keyword>